<dbReference type="OrthoDB" id="6093351at2759"/>
<protein>
    <submittedName>
        <fullName evidence="7">Interleukin 17a/f3</fullName>
    </submittedName>
</protein>
<name>A0A6J2V6I3_CHACN</name>
<dbReference type="InterPro" id="IPR020440">
    <property type="entry name" value="IL-17_chr"/>
</dbReference>
<dbReference type="InterPro" id="IPR010345">
    <property type="entry name" value="IL-17_fam"/>
</dbReference>
<dbReference type="GO" id="GO:0005615">
    <property type="term" value="C:extracellular space"/>
    <property type="evidence" value="ECO:0007669"/>
    <property type="project" value="UniProtKB-KW"/>
</dbReference>
<gene>
    <name evidence="7" type="primary">il17a/f3</name>
</gene>
<dbReference type="Proteomes" id="UP000504632">
    <property type="component" value="Chromosome 4"/>
</dbReference>
<evidence type="ECO:0000256" key="3">
    <source>
        <dbReference type="ARBA" id="ARBA00022514"/>
    </source>
</evidence>
<dbReference type="RefSeq" id="XP_030626796.1">
    <property type="nucleotide sequence ID" value="XM_030770936.1"/>
</dbReference>
<dbReference type="GO" id="GO:0005125">
    <property type="term" value="F:cytokine activity"/>
    <property type="evidence" value="ECO:0007669"/>
    <property type="project" value="UniProtKB-KW"/>
</dbReference>
<dbReference type="Pfam" id="PF06083">
    <property type="entry name" value="IL17"/>
    <property type="match status" value="1"/>
</dbReference>
<dbReference type="InParanoid" id="A0A6J2V6I3"/>
<keyword evidence="3" id="KW-0202">Cytokine</keyword>
<dbReference type="FunCoup" id="A0A6J2V6I3">
    <property type="interactions" value="963"/>
</dbReference>
<dbReference type="CTD" id="553962"/>
<dbReference type="SUPFAM" id="SSF57501">
    <property type="entry name" value="Cystine-knot cytokines"/>
    <property type="match status" value="1"/>
</dbReference>
<evidence type="ECO:0000313" key="6">
    <source>
        <dbReference type="Proteomes" id="UP000504632"/>
    </source>
</evidence>
<accession>A0A6J2V6I3</accession>
<evidence type="ECO:0000256" key="4">
    <source>
        <dbReference type="ARBA" id="ARBA00022525"/>
    </source>
</evidence>
<reference evidence="7" key="1">
    <citation type="submission" date="2025-08" db="UniProtKB">
        <authorList>
            <consortium name="RefSeq"/>
        </authorList>
    </citation>
    <scope>IDENTIFICATION</scope>
</reference>
<dbReference type="AlphaFoldDB" id="A0A6J2V6I3"/>
<evidence type="ECO:0000313" key="7">
    <source>
        <dbReference type="RefSeq" id="XP_030626796.1"/>
    </source>
</evidence>
<evidence type="ECO:0000256" key="5">
    <source>
        <dbReference type="ARBA" id="ARBA00022729"/>
    </source>
</evidence>
<keyword evidence="4" id="KW-0964">Secreted</keyword>
<keyword evidence="6" id="KW-1185">Reference proteome</keyword>
<evidence type="ECO:0000256" key="2">
    <source>
        <dbReference type="ARBA" id="ARBA00007236"/>
    </source>
</evidence>
<proteinExistence type="inferred from homology"/>
<evidence type="ECO:0000256" key="1">
    <source>
        <dbReference type="ARBA" id="ARBA00004613"/>
    </source>
</evidence>
<organism evidence="6 7">
    <name type="scientific">Chanos chanos</name>
    <name type="common">Milkfish</name>
    <name type="synonym">Mugil chanos</name>
    <dbReference type="NCBI Taxonomy" id="29144"/>
    <lineage>
        <taxon>Eukaryota</taxon>
        <taxon>Metazoa</taxon>
        <taxon>Chordata</taxon>
        <taxon>Craniata</taxon>
        <taxon>Vertebrata</taxon>
        <taxon>Euteleostomi</taxon>
        <taxon>Actinopterygii</taxon>
        <taxon>Neopterygii</taxon>
        <taxon>Teleostei</taxon>
        <taxon>Ostariophysi</taxon>
        <taxon>Gonorynchiformes</taxon>
        <taxon>Chanidae</taxon>
        <taxon>Chanos</taxon>
    </lineage>
</organism>
<comment type="similarity">
    <text evidence="2">Belongs to the IL-17 family.</text>
</comment>
<dbReference type="GO" id="GO:0006954">
    <property type="term" value="P:inflammatory response"/>
    <property type="evidence" value="ECO:0007669"/>
    <property type="project" value="InterPro"/>
</dbReference>
<sequence length="137" mass="15530">MLLEVDCVSAKKRGDKWPTSPKSSRKKVKLVLDPSLISSPSPLSPSPNMSLSPWTYEYTYDESRFPSRIYEARCGKTGCLTTDGFEDLGLQSEPILYQILVLKRVKPKRGKKAFYRLESKTIKVGCTCVRPRVIPQM</sequence>
<keyword evidence="5" id="KW-0732">Signal</keyword>
<dbReference type="Gene3D" id="2.10.90.10">
    <property type="entry name" value="Cystine-knot cytokines"/>
    <property type="match status" value="1"/>
</dbReference>
<dbReference type="PRINTS" id="PR01932">
    <property type="entry name" value="INTRLEUKIN17"/>
</dbReference>
<dbReference type="InterPro" id="IPR029034">
    <property type="entry name" value="Cystine-knot_cytokine"/>
</dbReference>
<dbReference type="GeneID" id="115809335"/>
<comment type="subcellular location">
    <subcellularLocation>
        <location evidence="1">Secreted</location>
    </subcellularLocation>
</comment>